<evidence type="ECO:0000313" key="2">
    <source>
        <dbReference type="Proteomes" id="UP000231914"/>
    </source>
</evidence>
<organism evidence="1 2">
    <name type="scientific">Lactobacillus crispatus</name>
    <dbReference type="NCBI Taxonomy" id="47770"/>
    <lineage>
        <taxon>Bacteria</taxon>
        <taxon>Bacillati</taxon>
        <taxon>Bacillota</taxon>
        <taxon>Bacilli</taxon>
        <taxon>Lactobacillales</taxon>
        <taxon>Lactobacillaceae</taxon>
        <taxon>Lactobacillus</taxon>
    </lineage>
</organism>
<dbReference type="Proteomes" id="UP000231914">
    <property type="component" value="Unassembled WGS sequence"/>
</dbReference>
<accession>A0A2M9WPC6</accession>
<proteinExistence type="predicted"/>
<sequence length="84" mass="10000">MQNIIYFNSYYCTQKRINLLIKDSEFAASNLPDIIKHELGHKFHWDAVKRFYHANKNKYNNISIAKHDLDSKIESYIATQESTY</sequence>
<protein>
    <submittedName>
        <fullName evidence="1">Uncharacterized protein</fullName>
    </submittedName>
</protein>
<name>A0A2M9WPC6_9LACO</name>
<dbReference type="AlphaFoldDB" id="A0A2M9WPC6"/>
<evidence type="ECO:0000313" key="1">
    <source>
        <dbReference type="EMBL" id="PJZ17271.1"/>
    </source>
</evidence>
<comment type="caution">
    <text evidence="1">The sequence shown here is derived from an EMBL/GenBank/DDBJ whole genome shotgun (WGS) entry which is preliminary data.</text>
</comment>
<reference evidence="1 2" key="1">
    <citation type="submission" date="2016-10" db="EMBL/GenBank/DDBJ databases">
        <title>WGS of isloates from the oral cavity of healthy individuals.</title>
        <authorList>
            <person name="Sharma S."/>
            <person name="Pal V.K."/>
            <person name="Patil P.B."/>
            <person name="Korpole S."/>
            <person name="Grover V."/>
        </authorList>
    </citation>
    <scope>NUCLEOTIDE SEQUENCE [LARGE SCALE GENOMIC DNA]</scope>
    <source>
        <strain evidence="1 2">DISK12</strain>
    </source>
</reference>
<dbReference type="EMBL" id="MKXG01000023">
    <property type="protein sequence ID" value="PJZ17271.1"/>
    <property type="molecule type" value="Genomic_DNA"/>
</dbReference>
<gene>
    <name evidence="1" type="ORF">BHU41_06040</name>
</gene>